<dbReference type="SUPFAM" id="SSF103025">
    <property type="entry name" value="Folate-binding domain"/>
    <property type="match status" value="1"/>
</dbReference>
<reference evidence="4 5" key="1">
    <citation type="submission" date="2022-11" db="EMBL/GenBank/DDBJ databases">
        <title>Draft genome sequence of Saccharopolyspora sp. WRP15-2 isolated from rhizosphere soils of wild rice in Thailand.</title>
        <authorList>
            <person name="Duangmal K."/>
            <person name="Kammanee S."/>
            <person name="Muangham S."/>
        </authorList>
    </citation>
    <scope>NUCLEOTIDE SEQUENCE [LARGE SCALE GENOMIC DNA]</scope>
    <source>
        <strain evidence="4 5">WRP15-2</strain>
    </source>
</reference>
<dbReference type="InterPro" id="IPR013977">
    <property type="entry name" value="GcvT_C"/>
</dbReference>
<dbReference type="SUPFAM" id="SSF101790">
    <property type="entry name" value="Aminomethyltransferase beta-barrel domain"/>
    <property type="match status" value="1"/>
</dbReference>
<evidence type="ECO:0000259" key="3">
    <source>
        <dbReference type="Pfam" id="PF08669"/>
    </source>
</evidence>
<proteinExistence type="predicted"/>
<feature type="region of interest" description="Disordered" evidence="1">
    <location>
        <begin position="237"/>
        <end position="282"/>
    </location>
</feature>
<dbReference type="InterPro" id="IPR029043">
    <property type="entry name" value="GcvT/YgfZ_C"/>
</dbReference>
<dbReference type="InterPro" id="IPR006222">
    <property type="entry name" value="GCVT_N"/>
</dbReference>
<dbReference type="RefSeq" id="WP_270948990.1">
    <property type="nucleotide sequence ID" value="NZ_JAQGLA010000015.1"/>
</dbReference>
<dbReference type="InterPro" id="IPR027266">
    <property type="entry name" value="TrmE/GcvT-like"/>
</dbReference>
<dbReference type="Proteomes" id="UP001210380">
    <property type="component" value="Unassembled WGS sequence"/>
</dbReference>
<dbReference type="Pfam" id="PF01571">
    <property type="entry name" value="GCV_T"/>
    <property type="match status" value="1"/>
</dbReference>
<dbReference type="InterPro" id="IPR028896">
    <property type="entry name" value="GcvT/YgfZ/DmdA"/>
</dbReference>
<dbReference type="Pfam" id="PF08669">
    <property type="entry name" value="GCV_T_C"/>
    <property type="match status" value="1"/>
</dbReference>
<accession>A0ABT4UXF2</accession>
<protein>
    <submittedName>
        <fullName evidence="4">Uncharacterized protein</fullName>
    </submittedName>
</protein>
<evidence type="ECO:0000259" key="2">
    <source>
        <dbReference type="Pfam" id="PF01571"/>
    </source>
</evidence>
<evidence type="ECO:0000313" key="5">
    <source>
        <dbReference type="Proteomes" id="UP001210380"/>
    </source>
</evidence>
<comment type="caution">
    <text evidence="4">The sequence shown here is derived from an EMBL/GenBank/DDBJ whole genome shotgun (WGS) entry which is preliminary data.</text>
</comment>
<dbReference type="Gene3D" id="3.30.70.1400">
    <property type="entry name" value="Aminomethyltransferase beta-barrel domains"/>
    <property type="match status" value="1"/>
</dbReference>
<organism evidence="4 5">
    <name type="scientific">Saccharopolyspora oryzae</name>
    <dbReference type="NCBI Taxonomy" id="2997343"/>
    <lineage>
        <taxon>Bacteria</taxon>
        <taxon>Bacillati</taxon>
        <taxon>Actinomycetota</taxon>
        <taxon>Actinomycetes</taxon>
        <taxon>Pseudonocardiales</taxon>
        <taxon>Pseudonocardiaceae</taxon>
        <taxon>Saccharopolyspora</taxon>
    </lineage>
</organism>
<name>A0ABT4UXF2_9PSEU</name>
<dbReference type="Gene3D" id="3.30.1360.120">
    <property type="entry name" value="Probable tRNA modification gtpase trme, domain 1"/>
    <property type="match status" value="2"/>
</dbReference>
<sequence length="305" mass="33280">MDSSAQVRPVGAGIAGCSTAHHPARLVLVIERGPLEADGRARPHQSNKSLVEGRYIVQPDPWAGRRWSPIAGAEQQATRERVAMYDMTSLARAEVTERGALDLLQRPTTNQPPGYATCTLPLKPAAEIRADIAAPQLDRDTFQAGSHEALRLSYMDGLGWELHASAEFGRRLWDLLEKENRTWGAEMWSLHDPDGADLETDGGDFIGWDALLRRRETAPRRRLCRLPIDDGTALSGSEPVFSDGAPVGATTSTGCSIDDSPGRTRLPAEPARPGTPGRVSYFDQRHPATATADPVSDPEMIRMRC</sequence>
<gene>
    <name evidence="4" type="ORF">OU415_13200</name>
</gene>
<feature type="domain" description="GCVT N-terminal" evidence="2">
    <location>
        <begin position="64"/>
        <end position="144"/>
    </location>
</feature>
<feature type="domain" description="Aminomethyltransferase C-terminal" evidence="3">
    <location>
        <begin position="221"/>
        <end position="296"/>
    </location>
</feature>
<dbReference type="EMBL" id="JAQGLA010000015">
    <property type="protein sequence ID" value="MDA3626397.1"/>
    <property type="molecule type" value="Genomic_DNA"/>
</dbReference>
<dbReference type="PANTHER" id="PTHR43757">
    <property type="entry name" value="AMINOMETHYLTRANSFERASE"/>
    <property type="match status" value="1"/>
</dbReference>
<evidence type="ECO:0000256" key="1">
    <source>
        <dbReference type="SAM" id="MobiDB-lite"/>
    </source>
</evidence>
<keyword evidence="5" id="KW-1185">Reference proteome</keyword>
<evidence type="ECO:0000313" key="4">
    <source>
        <dbReference type="EMBL" id="MDA3626397.1"/>
    </source>
</evidence>
<dbReference type="PANTHER" id="PTHR43757:SF2">
    <property type="entry name" value="AMINOMETHYLTRANSFERASE, MITOCHONDRIAL"/>
    <property type="match status" value="1"/>
</dbReference>